<feature type="domain" description="B box-type" evidence="7">
    <location>
        <begin position="74"/>
        <end position="115"/>
    </location>
</feature>
<accession>A0AAU9K7L9</accession>
<dbReference type="InterPro" id="IPR001841">
    <property type="entry name" value="Znf_RING"/>
</dbReference>
<comment type="similarity">
    <text evidence="1">Belongs to the TRIM/RBCC family.</text>
</comment>
<keyword evidence="9" id="KW-1185">Reference proteome</keyword>
<comment type="caution">
    <text evidence="8">The sequence shown here is derived from an EMBL/GenBank/DDBJ whole genome shotgun (WGS) entry which is preliminary data.</text>
</comment>
<evidence type="ECO:0000256" key="5">
    <source>
        <dbReference type="PROSITE-ProRule" id="PRU00024"/>
    </source>
</evidence>
<dbReference type="AlphaFoldDB" id="A0AAU9K7L9"/>
<evidence type="ECO:0000256" key="4">
    <source>
        <dbReference type="ARBA" id="ARBA00022833"/>
    </source>
</evidence>
<dbReference type="SUPFAM" id="SSF57845">
    <property type="entry name" value="B-box zinc-binding domain"/>
    <property type="match status" value="1"/>
</dbReference>
<dbReference type="Gene3D" id="3.30.160.60">
    <property type="entry name" value="Classic Zinc Finger"/>
    <property type="match status" value="1"/>
</dbReference>
<evidence type="ECO:0000259" key="6">
    <source>
        <dbReference type="PROSITE" id="PS50089"/>
    </source>
</evidence>
<evidence type="ECO:0000313" key="8">
    <source>
        <dbReference type="EMBL" id="CAG9335016.1"/>
    </source>
</evidence>
<dbReference type="PANTHER" id="PTHR24103">
    <property type="entry name" value="E3 UBIQUITIN-PROTEIN LIGASE TRIM"/>
    <property type="match status" value="1"/>
</dbReference>
<evidence type="ECO:0000256" key="2">
    <source>
        <dbReference type="ARBA" id="ARBA00022723"/>
    </source>
</evidence>
<gene>
    <name evidence="8" type="ORF">BSTOLATCC_MIC62597</name>
</gene>
<dbReference type="GO" id="GO:0008270">
    <property type="term" value="F:zinc ion binding"/>
    <property type="evidence" value="ECO:0007669"/>
    <property type="project" value="UniProtKB-KW"/>
</dbReference>
<dbReference type="PROSITE" id="PS50119">
    <property type="entry name" value="ZF_BBOX"/>
    <property type="match status" value="1"/>
</dbReference>
<proteinExistence type="inferred from homology"/>
<evidence type="ECO:0000259" key="7">
    <source>
        <dbReference type="PROSITE" id="PS50119"/>
    </source>
</evidence>
<dbReference type="InterPro" id="IPR017907">
    <property type="entry name" value="Znf_RING_CS"/>
</dbReference>
<evidence type="ECO:0000256" key="1">
    <source>
        <dbReference type="ARBA" id="ARBA00008518"/>
    </source>
</evidence>
<dbReference type="Gene3D" id="3.30.40.10">
    <property type="entry name" value="Zinc/RING finger domain, C3HC4 (zinc finger)"/>
    <property type="match status" value="1"/>
</dbReference>
<evidence type="ECO:0000313" key="9">
    <source>
        <dbReference type="Proteomes" id="UP001162131"/>
    </source>
</evidence>
<sequence length="324" mass="36827">MDAALQCTLCSNRYNTADRIPRFLPCGHTFCNSCLISILAHPSPECPDDSVAIPYSSPDLLPKNVLLLKLVSKTKQILCTEHKKKLEYVCMTEKIKICSYCALLGAHKDHDVKPLEEIMNEVHMRARCLLDMLEMMDRTEIEIDGTVMDYLEKVNKKFVQKKSETEEKIKKKFKKIRKLIDTLEKSTLETVAKNIEFIESAITAAKETPKRICAQSREWKDVARDVLDLVDARCEDPNSVVFEILGKDTNDLLSFGEKLLTELDGARAITNQKFDDMIESLKVEFAEKGVNNLCKVYPLSTFNFKQEEPQTESLIGHSPDSSLV</sequence>
<dbReference type="SMART" id="SM00336">
    <property type="entry name" value="BBOX"/>
    <property type="match status" value="1"/>
</dbReference>
<dbReference type="SUPFAM" id="SSF57850">
    <property type="entry name" value="RING/U-box"/>
    <property type="match status" value="1"/>
</dbReference>
<organism evidence="8 9">
    <name type="scientific">Blepharisma stoltei</name>
    <dbReference type="NCBI Taxonomy" id="1481888"/>
    <lineage>
        <taxon>Eukaryota</taxon>
        <taxon>Sar</taxon>
        <taxon>Alveolata</taxon>
        <taxon>Ciliophora</taxon>
        <taxon>Postciliodesmatophora</taxon>
        <taxon>Heterotrichea</taxon>
        <taxon>Heterotrichida</taxon>
        <taxon>Blepharismidae</taxon>
        <taxon>Blepharisma</taxon>
    </lineage>
</organism>
<dbReference type="CDD" id="cd19756">
    <property type="entry name" value="Bbox2"/>
    <property type="match status" value="1"/>
</dbReference>
<feature type="domain" description="RING-type" evidence="6">
    <location>
        <begin position="7"/>
        <end position="50"/>
    </location>
</feature>
<name>A0AAU9K7L9_9CILI</name>
<dbReference type="InterPro" id="IPR018957">
    <property type="entry name" value="Znf_C3HC4_RING-type"/>
</dbReference>
<dbReference type="Pfam" id="PF00643">
    <property type="entry name" value="zf-B_box"/>
    <property type="match status" value="1"/>
</dbReference>
<dbReference type="PROSITE" id="PS00518">
    <property type="entry name" value="ZF_RING_1"/>
    <property type="match status" value="1"/>
</dbReference>
<dbReference type="EMBL" id="CAJZBQ010000060">
    <property type="protein sequence ID" value="CAG9335016.1"/>
    <property type="molecule type" value="Genomic_DNA"/>
</dbReference>
<keyword evidence="4" id="KW-0862">Zinc</keyword>
<keyword evidence="2" id="KW-0479">Metal-binding</keyword>
<protein>
    <recommendedName>
        <fullName evidence="10">RING-type domain-containing protein</fullName>
    </recommendedName>
</protein>
<dbReference type="PROSITE" id="PS50089">
    <property type="entry name" value="ZF_RING_2"/>
    <property type="match status" value="1"/>
</dbReference>
<dbReference type="InterPro" id="IPR013083">
    <property type="entry name" value="Znf_RING/FYVE/PHD"/>
</dbReference>
<dbReference type="InterPro" id="IPR000315">
    <property type="entry name" value="Znf_B-box"/>
</dbReference>
<dbReference type="Proteomes" id="UP001162131">
    <property type="component" value="Unassembled WGS sequence"/>
</dbReference>
<keyword evidence="3 5" id="KW-0863">Zinc-finger</keyword>
<dbReference type="Pfam" id="PF00097">
    <property type="entry name" value="zf-C3HC4"/>
    <property type="match status" value="1"/>
</dbReference>
<dbReference type="SMART" id="SM00184">
    <property type="entry name" value="RING"/>
    <property type="match status" value="1"/>
</dbReference>
<reference evidence="8" key="1">
    <citation type="submission" date="2021-09" db="EMBL/GenBank/DDBJ databases">
        <authorList>
            <consortium name="AG Swart"/>
            <person name="Singh M."/>
            <person name="Singh A."/>
            <person name="Seah K."/>
            <person name="Emmerich C."/>
        </authorList>
    </citation>
    <scope>NUCLEOTIDE SEQUENCE</scope>
    <source>
        <strain evidence="8">ATCC30299</strain>
    </source>
</reference>
<evidence type="ECO:0008006" key="10">
    <source>
        <dbReference type="Google" id="ProtNLM"/>
    </source>
</evidence>
<evidence type="ECO:0000256" key="3">
    <source>
        <dbReference type="ARBA" id="ARBA00022771"/>
    </source>
</evidence>
<dbReference type="InterPro" id="IPR050143">
    <property type="entry name" value="TRIM/RBCC"/>
</dbReference>